<dbReference type="GO" id="GO:0042110">
    <property type="term" value="P:T cell activation"/>
    <property type="evidence" value="ECO:0007669"/>
    <property type="project" value="UniProtKB-ARBA"/>
</dbReference>
<dbReference type="FunFam" id="2.60.40.10:FF:000088">
    <property type="entry name" value="Butyrophilin subfamily 1 member A1"/>
    <property type="match status" value="1"/>
</dbReference>
<dbReference type="Gene3D" id="2.60.120.920">
    <property type="match status" value="1"/>
</dbReference>
<evidence type="ECO:0000313" key="14">
    <source>
        <dbReference type="EMBL" id="GCC21743.1"/>
    </source>
</evidence>
<dbReference type="CDD" id="cd13733">
    <property type="entry name" value="SPRY_PRY_C-I_1"/>
    <property type="match status" value="1"/>
</dbReference>
<dbReference type="PROSITE" id="PS50188">
    <property type="entry name" value="B302_SPRY"/>
    <property type="match status" value="1"/>
</dbReference>
<dbReference type="InterPro" id="IPR003599">
    <property type="entry name" value="Ig_sub"/>
</dbReference>
<evidence type="ECO:0000256" key="9">
    <source>
        <dbReference type="ARBA" id="ARBA00023319"/>
    </source>
</evidence>
<evidence type="ECO:0000256" key="11">
    <source>
        <dbReference type="SAM" id="Coils"/>
    </source>
</evidence>
<feature type="domain" description="Ig-like" evidence="13">
    <location>
        <begin position="1"/>
        <end position="113"/>
    </location>
</feature>
<dbReference type="GO" id="GO:0001817">
    <property type="term" value="P:regulation of cytokine production"/>
    <property type="evidence" value="ECO:0007669"/>
    <property type="project" value="TreeGrafter"/>
</dbReference>
<keyword evidence="7" id="KW-1015">Disulfide bond</keyword>
<gene>
    <name evidence="14" type="ORF">chiPu_0020218</name>
</gene>
<dbReference type="GO" id="GO:0050863">
    <property type="term" value="P:regulation of T cell activation"/>
    <property type="evidence" value="ECO:0007669"/>
    <property type="project" value="UniProtKB-ARBA"/>
</dbReference>
<dbReference type="InterPro" id="IPR050504">
    <property type="entry name" value="IgSF_BTN/MOG"/>
</dbReference>
<keyword evidence="6" id="KW-0472">Membrane</keyword>
<comment type="subcellular location">
    <subcellularLocation>
        <location evidence="1">Membrane</location>
        <topology evidence="1">Single-pass type I membrane protein</topology>
    </subcellularLocation>
</comment>
<comment type="similarity">
    <text evidence="2">Belongs to the immunoglobulin superfamily. BTN/MOG family.</text>
</comment>
<accession>A0A401RUD7</accession>
<dbReference type="OrthoDB" id="9986391at2759"/>
<evidence type="ECO:0000259" key="13">
    <source>
        <dbReference type="PROSITE" id="PS50835"/>
    </source>
</evidence>
<dbReference type="STRING" id="137246.A0A401RUD7"/>
<dbReference type="GO" id="GO:0009897">
    <property type="term" value="C:external side of plasma membrane"/>
    <property type="evidence" value="ECO:0007669"/>
    <property type="project" value="TreeGrafter"/>
</dbReference>
<dbReference type="InterPro" id="IPR003879">
    <property type="entry name" value="Butyrophylin_SPRY"/>
</dbReference>
<dbReference type="InterPro" id="IPR043136">
    <property type="entry name" value="B30.2/SPRY_sf"/>
</dbReference>
<dbReference type="InterPro" id="IPR013320">
    <property type="entry name" value="ConA-like_dom_sf"/>
</dbReference>
<dbReference type="SUPFAM" id="SSF48726">
    <property type="entry name" value="Immunoglobulin"/>
    <property type="match status" value="2"/>
</dbReference>
<dbReference type="FunFam" id="2.60.120.920:FF:000004">
    <property type="entry name" value="Butyrophilin subfamily 1 member A1"/>
    <property type="match status" value="1"/>
</dbReference>
<dbReference type="Pfam" id="PF00622">
    <property type="entry name" value="SPRY"/>
    <property type="match status" value="1"/>
</dbReference>
<dbReference type="InterPro" id="IPR013106">
    <property type="entry name" value="Ig_V-set"/>
</dbReference>
<dbReference type="InterPro" id="IPR007110">
    <property type="entry name" value="Ig-like_dom"/>
</dbReference>
<evidence type="ECO:0000256" key="6">
    <source>
        <dbReference type="ARBA" id="ARBA00023136"/>
    </source>
</evidence>
<evidence type="ECO:0008006" key="16">
    <source>
        <dbReference type="Google" id="ProtNLM"/>
    </source>
</evidence>
<keyword evidence="4" id="KW-0732">Signal</keyword>
<evidence type="ECO:0000256" key="3">
    <source>
        <dbReference type="ARBA" id="ARBA00022692"/>
    </source>
</evidence>
<dbReference type="SUPFAM" id="SSF49899">
    <property type="entry name" value="Concanavalin A-like lectins/glucanases"/>
    <property type="match status" value="1"/>
</dbReference>
<evidence type="ECO:0000256" key="2">
    <source>
        <dbReference type="ARBA" id="ARBA00007591"/>
    </source>
</evidence>
<dbReference type="Pfam" id="PF07686">
    <property type="entry name" value="V-set"/>
    <property type="match status" value="1"/>
</dbReference>
<evidence type="ECO:0000256" key="10">
    <source>
        <dbReference type="ARBA" id="ARBA00038221"/>
    </source>
</evidence>
<keyword evidence="5" id="KW-1133">Transmembrane helix</keyword>
<evidence type="ECO:0000256" key="1">
    <source>
        <dbReference type="ARBA" id="ARBA00004479"/>
    </source>
</evidence>
<sequence length="438" mass="49766">VFIVTTSKKPTVVAVGQDVVLECQLIPAAAPEDMEVRWFRKGWQKIVHMYRKGKDEPDEQMKEYFGRTELFHNEFGKGNVSLLLRNVTVKDDGTFRCFVVSKALDAEGPVELKVGSVGHQPAVKIAGYEGNGIKLVCASDDWFPEPRIEWWNSNGEKLTGVSEKPVENARGLLKVGSSIVVSHNADNTYKCVISNLLLQKERETILQISALMMRPAINEYEVLNAKLKRSELLKQIENEKQAAKLECEKLLHLIEWDKMLRCAVSVTLDPETANGHLEVSPDRLSVKDGGGWRNVTENPKRFERYPFVVASEGFRAGTHYWEVEVGDSNNWDLGVARASAQRKGRVELSEENGYWVMGRYWEKYKVNNADLTLDRKPARVGVYLNLKEGLVSFHDAETKTQLYAFQTHFGEEGEEIFPFFCPWRSQEPLKITPVTPED</sequence>
<comment type="caution">
    <text evidence="14">The sequence shown here is derived from an EMBL/GenBank/DDBJ whole genome shotgun (WGS) entry which is preliminary data.</text>
</comment>
<dbReference type="Pfam" id="PF22705">
    <property type="entry name" value="C2-set_3"/>
    <property type="match status" value="1"/>
</dbReference>
<dbReference type="InterPro" id="IPR013783">
    <property type="entry name" value="Ig-like_fold"/>
</dbReference>
<evidence type="ECO:0000256" key="5">
    <source>
        <dbReference type="ARBA" id="ARBA00022989"/>
    </source>
</evidence>
<dbReference type="SMART" id="SM00449">
    <property type="entry name" value="SPRY"/>
    <property type="match status" value="1"/>
</dbReference>
<dbReference type="InterPro" id="IPR036179">
    <property type="entry name" value="Ig-like_dom_sf"/>
</dbReference>
<keyword evidence="3" id="KW-0812">Transmembrane</keyword>
<evidence type="ECO:0000256" key="7">
    <source>
        <dbReference type="ARBA" id="ARBA00023157"/>
    </source>
</evidence>
<dbReference type="Pfam" id="PF13765">
    <property type="entry name" value="PRY"/>
    <property type="match status" value="1"/>
</dbReference>
<dbReference type="SMART" id="SM00409">
    <property type="entry name" value="IG"/>
    <property type="match status" value="1"/>
</dbReference>
<dbReference type="EMBL" id="BEZZ01002432">
    <property type="protein sequence ID" value="GCC21743.1"/>
    <property type="molecule type" value="Genomic_DNA"/>
</dbReference>
<dbReference type="InterPro" id="IPR001870">
    <property type="entry name" value="B30.2/SPRY"/>
</dbReference>
<evidence type="ECO:0000259" key="12">
    <source>
        <dbReference type="PROSITE" id="PS50188"/>
    </source>
</evidence>
<dbReference type="InterPro" id="IPR006574">
    <property type="entry name" value="PRY"/>
</dbReference>
<evidence type="ECO:0000313" key="15">
    <source>
        <dbReference type="Proteomes" id="UP000287033"/>
    </source>
</evidence>
<feature type="non-terminal residue" evidence="14">
    <location>
        <position position="1"/>
    </location>
</feature>
<feature type="coiled-coil region" evidence="11">
    <location>
        <begin position="222"/>
        <end position="253"/>
    </location>
</feature>
<keyword evidence="11" id="KW-0175">Coiled coil</keyword>
<evidence type="ECO:0000256" key="4">
    <source>
        <dbReference type="ARBA" id="ARBA00022729"/>
    </source>
</evidence>
<dbReference type="Gene3D" id="2.60.40.10">
    <property type="entry name" value="Immunoglobulins"/>
    <property type="match status" value="2"/>
</dbReference>
<dbReference type="PANTHER" id="PTHR24100">
    <property type="entry name" value="BUTYROPHILIN"/>
    <property type="match status" value="1"/>
</dbReference>
<feature type="domain" description="B30.2/SPRY" evidence="12">
    <location>
        <begin position="246"/>
        <end position="438"/>
    </location>
</feature>
<keyword evidence="15" id="KW-1185">Reference proteome</keyword>
<name>A0A401RUD7_CHIPU</name>
<dbReference type="FunFam" id="2.60.40.10:FF:000142">
    <property type="entry name" value="V-set domain-containing T-cell activation inhibitor 1"/>
    <property type="match status" value="1"/>
</dbReference>
<dbReference type="GO" id="GO:1903037">
    <property type="term" value="P:regulation of leukocyte cell-cell adhesion"/>
    <property type="evidence" value="ECO:0007669"/>
    <property type="project" value="UniProtKB-ARBA"/>
</dbReference>
<protein>
    <recommendedName>
        <fullName evidence="16">Butyrophilin subfamily 1 member A1</fullName>
    </recommendedName>
</protein>
<dbReference type="AlphaFoldDB" id="A0A401RUD7"/>
<keyword evidence="9" id="KW-0393">Immunoglobulin domain</keyword>
<dbReference type="InterPro" id="IPR003877">
    <property type="entry name" value="SPRY_dom"/>
</dbReference>
<dbReference type="SMART" id="SM00589">
    <property type="entry name" value="PRY"/>
    <property type="match status" value="1"/>
</dbReference>
<dbReference type="GO" id="GO:0005102">
    <property type="term" value="F:signaling receptor binding"/>
    <property type="evidence" value="ECO:0007669"/>
    <property type="project" value="TreeGrafter"/>
</dbReference>
<dbReference type="OMA" id="AHMELRW"/>
<dbReference type="InterPro" id="IPR053896">
    <property type="entry name" value="BTN3A2-like_Ig-C"/>
</dbReference>
<feature type="domain" description="Ig-like" evidence="13">
    <location>
        <begin position="129"/>
        <end position="209"/>
    </location>
</feature>
<dbReference type="PRINTS" id="PR01407">
    <property type="entry name" value="BUTYPHLNCDUF"/>
</dbReference>
<keyword evidence="8" id="KW-0325">Glycoprotein</keyword>
<proteinExistence type="inferred from homology"/>
<dbReference type="Proteomes" id="UP000287033">
    <property type="component" value="Unassembled WGS sequence"/>
</dbReference>
<dbReference type="PROSITE" id="PS50835">
    <property type="entry name" value="IG_LIKE"/>
    <property type="match status" value="2"/>
</dbReference>
<dbReference type="GO" id="GO:0050852">
    <property type="term" value="P:T cell receptor signaling pathway"/>
    <property type="evidence" value="ECO:0007669"/>
    <property type="project" value="TreeGrafter"/>
</dbReference>
<reference evidence="14 15" key="1">
    <citation type="journal article" date="2018" name="Nat. Ecol. Evol.">
        <title>Shark genomes provide insights into elasmobranch evolution and the origin of vertebrates.</title>
        <authorList>
            <person name="Hara Y"/>
            <person name="Yamaguchi K"/>
            <person name="Onimaru K"/>
            <person name="Kadota M"/>
            <person name="Koyanagi M"/>
            <person name="Keeley SD"/>
            <person name="Tatsumi K"/>
            <person name="Tanaka K"/>
            <person name="Motone F"/>
            <person name="Kageyama Y"/>
            <person name="Nozu R"/>
            <person name="Adachi N"/>
            <person name="Nishimura O"/>
            <person name="Nakagawa R"/>
            <person name="Tanegashima C"/>
            <person name="Kiyatake I"/>
            <person name="Matsumoto R"/>
            <person name="Murakumo K"/>
            <person name="Nishida K"/>
            <person name="Terakita A"/>
            <person name="Kuratani S"/>
            <person name="Sato K"/>
            <person name="Hyodo S Kuraku.S."/>
        </authorList>
    </citation>
    <scope>NUCLEOTIDE SEQUENCE [LARGE SCALE GENOMIC DNA]</scope>
</reference>
<evidence type="ECO:0000256" key="8">
    <source>
        <dbReference type="ARBA" id="ARBA00023180"/>
    </source>
</evidence>
<organism evidence="14 15">
    <name type="scientific">Chiloscyllium punctatum</name>
    <name type="common">Brownbanded bambooshark</name>
    <name type="synonym">Hemiscyllium punctatum</name>
    <dbReference type="NCBI Taxonomy" id="137246"/>
    <lineage>
        <taxon>Eukaryota</taxon>
        <taxon>Metazoa</taxon>
        <taxon>Chordata</taxon>
        <taxon>Craniata</taxon>
        <taxon>Vertebrata</taxon>
        <taxon>Chondrichthyes</taxon>
        <taxon>Elasmobranchii</taxon>
        <taxon>Galeomorphii</taxon>
        <taxon>Galeoidea</taxon>
        <taxon>Orectolobiformes</taxon>
        <taxon>Hemiscylliidae</taxon>
        <taxon>Chiloscyllium</taxon>
    </lineage>
</organism>
<comment type="similarity">
    <text evidence="10">Belongs to the SKINT family.</text>
</comment>